<dbReference type="InterPro" id="IPR017868">
    <property type="entry name" value="Filamin/ABP280_repeat-like"/>
</dbReference>
<feature type="non-terminal residue" evidence="3">
    <location>
        <position position="195"/>
    </location>
</feature>
<reference evidence="4" key="1">
    <citation type="journal article" date="2014" name="Nat. Genet.">
        <title>Genome of the human hookworm Necator americanus.</title>
        <authorList>
            <person name="Tang Y.T."/>
            <person name="Gao X."/>
            <person name="Rosa B.A."/>
            <person name="Abubucker S."/>
            <person name="Hallsworth-Pepin K."/>
            <person name="Martin J."/>
            <person name="Tyagi R."/>
            <person name="Heizer E."/>
            <person name="Zhang X."/>
            <person name="Bhonagiri-Palsikar V."/>
            <person name="Minx P."/>
            <person name="Warren W.C."/>
            <person name="Wang Q."/>
            <person name="Zhan B."/>
            <person name="Hotez P.J."/>
            <person name="Sternberg P.W."/>
            <person name="Dougall A."/>
            <person name="Gaze S.T."/>
            <person name="Mulvenna J."/>
            <person name="Sotillo J."/>
            <person name="Ranganathan S."/>
            <person name="Rabelo E.M."/>
            <person name="Wilson R.K."/>
            <person name="Felgner P.L."/>
            <person name="Bethony J."/>
            <person name="Hawdon J.M."/>
            <person name="Gasser R.B."/>
            <person name="Loukas A."/>
            <person name="Mitreva M."/>
        </authorList>
    </citation>
    <scope>NUCLEOTIDE SEQUENCE [LARGE SCALE GENOMIC DNA]</scope>
</reference>
<feature type="compositionally biased region" description="Low complexity" evidence="2">
    <location>
        <begin position="23"/>
        <end position="32"/>
    </location>
</feature>
<dbReference type="Gene3D" id="2.60.40.10">
    <property type="entry name" value="Immunoglobulins"/>
    <property type="match status" value="1"/>
</dbReference>
<dbReference type="InterPro" id="IPR013783">
    <property type="entry name" value="Ig-like_fold"/>
</dbReference>
<dbReference type="OMA" id="NGRAQQC"/>
<feature type="repeat" description="Filamin" evidence="1">
    <location>
        <begin position="137"/>
        <end position="195"/>
    </location>
</feature>
<protein>
    <submittedName>
        <fullName evidence="3">Uncharacterized protein</fullName>
    </submittedName>
</protein>
<dbReference type="OrthoDB" id="18740at2759"/>
<dbReference type="EMBL" id="KI657838">
    <property type="protein sequence ID" value="ETN84958.1"/>
    <property type="molecule type" value="Genomic_DNA"/>
</dbReference>
<feature type="region of interest" description="Disordered" evidence="2">
    <location>
        <begin position="78"/>
        <end position="113"/>
    </location>
</feature>
<proteinExistence type="predicted"/>
<dbReference type="STRING" id="51031.W2TT48"/>
<evidence type="ECO:0000256" key="1">
    <source>
        <dbReference type="PROSITE-ProRule" id="PRU00087"/>
    </source>
</evidence>
<sequence>QGVELPSSPISLHVLSPEETRAASRAISNSSRDVVESRVDVVPTNNSEDNDVPLQKSDSGSDVDISHKSFAQRRLHIIKQLETRNGSTKKGSSTKKRSNEHLSKTDRNNEKTAQLETFTNQDMSVRPPDVGLVSFSGLTEPCSVGSIVEVVINAHGDCTAGSVQVDAVAPNGRAQQCVVTKRANSYSASFTPQQV</sequence>
<dbReference type="Proteomes" id="UP000053676">
    <property type="component" value="Unassembled WGS sequence"/>
</dbReference>
<feature type="region of interest" description="Disordered" evidence="2">
    <location>
        <begin position="16"/>
        <end position="66"/>
    </location>
</feature>
<feature type="compositionally biased region" description="Basic and acidic residues" evidence="2">
    <location>
        <begin position="97"/>
        <end position="110"/>
    </location>
</feature>
<organism evidence="3 4">
    <name type="scientific">Necator americanus</name>
    <name type="common">Human hookworm</name>
    <dbReference type="NCBI Taxonomy" id="51031"/>
    <lineage>
        <taxon>Eukaryota</taxon>
        <taxon>Metazoa</taxon>
        <taxon>Ecdysozoa</taxon>
        <taxon>Nematoda</taxon>
        <taxon>Chromadorea</taxon>
        <taxon>Rhabditida</taxon>
        <taxon>Rhabditina</taxon>
        <taxon>Rhabditomorpha</taxon>
        <taxon>Strongyloidea</taxon>
        <taxon>Ancylostomatidae</taxon>
        <taxon>Bunostominae</taxon>
        <taxon>Necator</taxon>
    </lineage>
</organism>
<evidence type="ECO:0000313" key="4">
    <source>
        <dbReference type="Proteomes" id="UP000053676"/>
    </source>
</evidence>
<feature type="non-terminal residue" evidence="3">
    <location>
        <position position="1"/>
    </location>
</feature>
<dbReference type="KEGG" id="nai:NECAME_01520"/>
<accession>W2TT48</accession>
<dbReference type="PROSITE" id="PS50194">
    <property type="entry name" value="FILAMIN_REPEAT"/>
    <property type="match status" value="1"/>
</dbReference>
<name>W2TT48_NECAM</name>
<dbReference type="AlphaFoldDB" id="W2TT48"/>
<keyword evidence="4" id="KW-1185">Reference proteome</keyword>
<evidence type="ECO:0000256" key="2">
    <source>
        <dbReference type="SAM" id="MobiDB-lite"/>
    </source>
</evidence>
<evidence type="ECO:0000313" key="3">
    <source>
        <dbReference type="EMBL" id="ETN84958.1"/>
    </source>
</evidence>
<gene>
    <name evidence="3" type="ORF">NECAME_01520</name>
</gene>